<proteinExistence type="predicted"/>
<evidence type="ECO:0000313" key="1">
    <source>
        <dbReference type="EMBL" id="KAK9878309.1"/>
    </source>
</evidence>
<dbReference type="EMBL" id="JARQZJ010000046">
    <property type="protein sequence ID" value="KAK9878309.1"/>
    <property type="molecule type" value="Genomic_DNA"/>
</dbReference>
<name>A0AAW1UGB5_9CUCU</name>
<accession>A0AAW1UGB5</accession>
<dbReference type="AlphaFoldDB" id="A0AAW1UGB5"/>
<sequence>MQTEEESKICNGTPDVLDIAILKNVTSEHERTRTGNAVADFQDKILDAFEEASRKKEHKVNRYPYGEIPYEIKQIIRANKRLRRLHRRHQTQQDKEDLRTHSQMLKNILREYRENRWYQKIESLDTRDHTAWTMQKKLRRVREHIPPLLHYFHYS</sequence>
<protein>
    <submittedName>
        <fullName evidence="1">Uncharacterized protein</fullName>
    </submittedName>
</protein>
<organism evidence="1 2">
    <name type="scientific">Henosepilachna vigintioctopunctata</name>
    <dbReference type="NCBI Taxonomy" id="420089"/>
    <lineage>
        <taxon>Eukaryota</taxon>
        <taxon>Metazoa</taxon>
        <taxon>Ecdysozoa</taxon>
        <taxon>Arthropoda</taxon>
        <taxon>Hexapoda</taxon>
        <taxon>Insecta</taxon>
        <taxon>Pterygota</taxon>
        <taxon>Neoptera</taxon>
        <taxon>Endopterygota</taxon>
        <taxon>Coleoptera</taxon>
        <taxon>Polyphaga</taxon>
        <taxon>Cucujiformia</taxon>
        <taxon>Coccinelloidea</taxon>
        <taxon>Coccinellidae</taxon>
        <taxon>Epilachninae</taxon>
        <taxon>Epilachnini</taxon>
        <taxon>Henosepilachna</taxon>
    </lineage>
</organism>
<reference evidence="1 2" key="1">
    <citation type="submission" date="2023-03" db="EMBL/GenBank/DDBJ databases">
        <title>Genome insight into feeding habits of ladybird beetles.</title>
        <authorList>
            <person name="Li H.-S."/>
            <person name="Huang Y.-H."/>
            <person name="Pang H."/>
        </authorList>
    </citation>
    <scope>NUCLEOTIDE SEQUENCE [LARGE SCALE GENOMIC DNA]</scope>
    <source>
        <strain evidence="1">SYSU_2023b</strain>
        <tissue evidence="1">Whole body</tissue>
    </source>
</reference>
<evidence type="ECO:0000313" key="2">
    <source>
        <dbReference type="Proteomes" id="UP001431783"/>
    </source>
</evidence>
<keyword evidence="2" id="KW-1185">Reference proteome</keyword>
<dbReference type="Proteomes" id="UP001431783">
    <property type="component" value="Unassembled WGS sequence"/>
</dbReference>
<gene>
    <name evidence="1" type="ORF">WA026_021324</name>
</gene>
<comment type="caution">
    <text evidence="1">The sequence shown here is derived from an EMBL/GenBank/DDBJ whole genome shotgun (WGS) entry which is preliminary data.</text>
</comment>